<gene>
    <name evidence="4" type="ORF">B1B_00327</name>
</gene>
<dbReference type="GO" id="GO:0009116">
    <property type="term" value="P:nucleoside metabolic process"/>
    <property type="evidence" value="ECO:0007669"/>
    <property type="project" value="InterPro"/>
</dbReference>
<reference evidence="4" key="2">
    <citation type="journal article" date="2014" name="ISME J.">
        <title>Microbial stratification in low pH oxic and suboxic macroscopic growths along an acid mine drainage.</title>
        <authorList>
            <person name="Mendez-Garcia C."/>
            <person name="Mesa V."/>
            <person name="Sprenger R.R."/>
            <person name="Richter M."/>
            <person name="Diez M.S."/>
            <person name="Solano J."/>
            <person name="Bargiela R."/>
            <person name="Golyshina O.V."/>
            <person name="Manteca A."/>
            <person name="Ramos J.L."/>
            <person name="Gallego J.R."/>
            <person name="Llorente I."/>
            <person name="Martins Dos Santos V.A."/>
            <person name="Jensen O.N."/>
            <person name="Pelaez A.I."/>
            <person name="Sanchez J."/>
            <person name="Ferrer M."/>
        </authorList>
    </citation>
    <scope>NUCLEOTIDE SEQUENCE</scope>
</reference>
<evidence type="ECO:0000256" key="1">
    <source>
        <dbReference type="ARBA" id="ARBA00022676"/>
    </source>
</evidence>
<evidence type="ECO:0000256" key="2">
    <source>
        <dbReference type="ARBA" id="ARBA00022679"/>
    </source>
</evidence>
<keyword evidence="2" id="KW-0808">Transferase</keyword>
<dbReference type="InterPro" id="IPR000845">
    <property type="entry name" value="Nucleoside_phosphorylase_d"/>
</dbReference>
<proteinExistence type="predicted"/>
<accession>T1DAM3</accession>
<feature type="domain" description="Nucleoside phosphorylase" evidence="3">
    <location>
        <begin position="2"/>
        <end position="87"/>
    </location>
</feature>
<dbReference type="PANTHER" id="PTHR42679">
    <property type="entry name" value="S-METHYL-5'-THIOADENOSINE PHOSPHORYLASE"/>
    <property type="match status" value="1"/>
</dbReference>
<dbReference type="Gene3D" id="3.40.50.1580">
    <property type="entry name" value="Nucleoside phosphorylase domain"/>
    <property type="match status" value="1"/>
</dbReference>
<dbReference type="GO" id="GO:0005829">
    <property type="term" value="C:cytosol"/>
    <property type="evidence" value="ECO:0007669"/>
    <property type="project" value="TreeGrafter"/>
</dbReference>
<name>T1DAM3_9ZZZZ</name>
<organism evidence="4">
    <name type="scientific">mine drainage metagenome</name>
    <dbReference type="NCBI Taxonomy" id="410659"/>
    <lineage>
        <taxon>unclassified sequences</taxon>
        <taxon>metagenomes</taxon>
        <taxon>ecological metagenomes</taxon>
    </lineage>
</organism>
<feature type="non-terminal residue" evidence="4">
    <location>
        <position position="1"/>
    </location>
</feature>
<dbReference type="EMBL" id="AUZY01000251">
    <property type="protein sequence ID" value="EQD79190.1"/>
    <property type="molecule type" value="Genomic_DNA"/>
</dbReference>
<dbReference type="InterPro" id="IPR010044">
    <property type="entry name" value="MTAP"/>
</dbReference>
<protein>
    <submittedName>
        <fullName evidence="4">Methylthioadenosine phosphorylase</fullName>
    </submittedName>
</protein>
<sequence length="109" mass="11855">INGPRFSTKAESKFFRGIGADIIGMTQYPEVALARESSLCYLNIAIVTDYDSGLDDDIGIKPVSYEEVSANFSRSVDTVGKLIKNIVKSIDGRKSCNCKNAMKGAIIDK</sequence>
<dbReference type="PANTHER" id="PTHR42679:SF2">
    <property type="entry name" value="S-METHYL-5'-THIOADENOSINE PHOSPHORYLASE"/>
    <property type="match status" value="1"/>
</dbReference>
<evidence type="ECO:0000259" key="3">
    <source>
        <dbReference type="Pfam" id="PF01048"/>
    </source>
</evidence>
<keyword evidence="1" id="KW-0328">Glycosyltransferase</keyword>
<evidence type="ECO:0000313" key="4">
    <source>
        <dbReference type="EMBL" id="EQD79190.1"/>
    </source>
</evidence>
<dbReference type="GO" id="GO:0019509">
    <property type="term" value="P:L-methionine salvage from methylthioadenosine"/>
    <property type="evidence" value="ECO:0007669"/>
    <property type="project" value="TreeGrafter"/>
</dbReference>
<comment type="caution">
    <text evidence="4">The sequence shown here is derived from an EMBL/GenBank/DDBJ whole genome shotgun (WGS) entry which is preliminary data.</text>
</comment>
<dbReference type="Pfam" id="PF01048">
    <property type="entry name" value="PNP_UDP_1"/>
    <property type="match status" value="1"/>
</dbReference>
<dbReference type="SUPFAM" id="SSF53167">
    <property type="entry name" value="Purine and uridine phosphorylases"/>
    <property type="match status" value="1"/>
</dbReference>
<reference evidence="4" key="1">
    <citation type="submission" date="2013-08" db="EMBL/GenBank/DDBJ databases">
        <authorList>
            <person name="Mendez C."/>
            <person name="Richter M."/>
            <person name="Ferrer M."/>
            <person name="Sanchez J."/>
        </authorList>
    </citation>
    <scope>NUCLEOTIDE SEQUENCE</scope>
</reference>
<dbReference type="GO" id="GO:0017061">
    <property type="term" value="F:S-methyl-5-thioadenosine phosphorylase activity"/>
    <property type="evidence" value="ECO:0007669"/>
    <property type="project" value="InterPro"/>
</dbReference>
<dbReference type="InterPro" id="IPR035994">
    <property type="entry name" value="Nucleoside_phosphorylase_sf"/>
</dbReference>
<dbReference type="AlphaFoldDB" id="T1DAM3"/>